<dbReference type="AlphaFoldDB" id="A0A9P5NEZ9"/>
<dbReference type="SUPFAM" id="SSF52047">
    <property type="entry name" value="RNI-like"/>
    <property type="match status" value="1"/>
</dbReference>
<reference evidence="1" key="1">
    <citation type="submission" date="2020-11" db="EMBL/GenBank/DDBJ databases">
        <authorList>
            <consortium name="DOE Joint Genome Institute"/>
            <person name="Ahrendt S."/>
            <person name="Riley R."/>
            <person name="Andreopoulos W."/>
            <person name="LaButti K."/>
            <person name="Pangilinan J."/>
            <person name="Ruiz-duenas F.J."/>
            <person name="Barrasa J.M."/>
            <person name="Sanchez-Garcia M."/>
            <person name="Camarero S."/>
            <person name="Miyauchi S."/>
            <person name="Serrano A."/>
            <person name="Linde D."/>
            <person name="Babiker R."/>
            <person name="Drula E."/>
            <person name="Ayuso-Fernandez I."/>
            <person name="Pacheco R."/>
            <person name="Padilla G."/>
            <person name="Ferreira P."/>
            <person name="Barriuso J."/>
            <person name="Kellner H."/>
            <person name="Castanera R."/>
            <person name="Alfaro M."/>
            <person name="Ramirez L."/>
            <person name="Pisabarro A.G."/>
            <person name="Kuo A."/>
            <person name="Tritt A."/>
            <person name="Lipzen A."/>
            <person name="He G."/>
            <person name="Yan M."/>
            <person name="Ng V."/>
            <person name="Cullen D."/>
            <person name="Martin F."/>
            <person name="Rosso M.-N."/>
            <person name="Henrissat B."/>
            <person name="Hibbett D."/>
            <person name="Martinez A.T."/>
            <person name="Grigoriev I.V."/>
        </authorList>
    </citation>
    <scope>NUCLEOTIDE SEQUENCE</scope>
    <source>
        <strain evidence="1">AH 44721</strain>
    </source>
</reference>
<protein>
    <submittedName>
        <fullName evidence="1">Uncharacterized protein</fullName>
    </submittedName>
</protein>
<evidence type="ECO:0000313" key="2">
    <source>
        <dbReference type="Proteomes" id="UP000724874"/>
    </source>
</evidence>
<comment type="caution">
    <text evidence="1">The sequence shown here is derived from an EMBL/GenBank/DDBJ whole genome shotgun (WGS) entry which is preliminary data.</text>
</comment>
<sequence>MTLKLNSTFFYPHCPDIQDLAVHLYALRNTRLTRLYSSLSDLGGRHNMFLNPTFYNLTHLDIVDLPGRKPRWNQWDVLARLPKLSHLSLYDLHIAKDCLIHCKGLKVLIFLRVDDERLVGMIYDSMLELRDDWINSVNGRFDFWMTAELFSIARKG</sequence>
<evidence type="ECO:0000313" key="1">
    <source>
        <dbReference type="EMBL" id="KAF8879881.1"/>
    </source>
</evidence>
<organism evidence="1 2">
    <name type="scientific">Gymnopilus junonius</name>
    <name type="common">Spectacular rustgill mushroom</name>
    <name type="synonym">Gymnopilus spectabilis subsp. junonius</name>
    <dbReference type="NCBI Taxonomy" id="109634"/>
    <lineage>
        <taxon>Eukaryota</taxon>
        <taxon>Fungi</taxon>
        <taxon>Dikarya</taxon>
        <taxon>Basidiomycota</taxon>
        <taxon>Agaricomycotina</taxon>
        <taxon>Agaricomycetes</taxon>
        <taxon>Agaricomycetidae</taxon>
        <taxon>Agaricales</taxon>
        <taxon>Agaricineae</taxon>
        <taxon>Hymenogastraceae</taxon>
        <taxon>Gymnopilus</taxon>
    </lineage>
</organism>
<keyword evidence="2" id="KW-1185">Reference proteome</keyword>
<name>A0A9P5NEZ9_GYMJU</name>
<dbReference type="OrthoDB" id="3021279at2759"/>
<accession>A0A9P5NEZ9</accession>
<gene>
    <name evidence="1" type="ORF">CPB84DRAFT_1792974</name>
</gene>
<proteinExistence type="predicted"/>
<dbReference type="Proteomes" id="UP000724874">
    <property type="component" value="Unassembled WGS sequence"/>
</dbReference>
<dbReference type="EMBL" id="JADNYJ010000145">
    <property type="protein sequence ID" value="KAF8879881.1"/>
    <property type="molecule type" value="Genomic_DNA"/>
</dbReference>